<evidence type="ECO:0000256" key="1">
    <source>
        <dbReference type="SAM" id="MobiDB-lite"/>
    </source>
</evidence>
<feature type="compositionally biased region" description="Acidic residues" evidence="1">
    <location>
        <begin position="1"/>
        <end position="18"/>
    </location>
</feature>
<accession>A0A9N9KEI2</accession>
<comment type="caution">
    <text evidence="2">The sequence shown here is derived from an EMBL/GenBank/DDBJ whole genome shotgun (WGS) entry which is preliminary data.</text>
</comment>
<protein>
    <submittedName>
        <fullName evidence="2">22260_t:CDS:1</fullName>
    </submittedName>
</protein>
<organism evidence="2 3">
    <name type="scientific">Dentiscutata erythropus</name>
    <dbReference type="NCBI Taxonomy" id="1348616"/>
    <lineage>
        <taxon>Eukaryota</taxon>
        <taxon>Fungi</taxon>
        <taxon>Fungi incertae sedis</taxon>
        <taxon>Mucoromycota</taxon>
        <taxon>Glomeromycotina</taxon>
        <taxon>Glomeromycetes</taxon>
        <taxon>Diversisporales</taxon>
        <taxon>Gigasporaceae</taxon>
        <taxon>Dentiscutata</taxon>
    </lineage>
</organism>
<reference evidence="2" key="1">
    <citation type="submission" date="2021-06" db="EMBL/GenBank/DDBJ databases">
        <authorList>
            <person name="Kallberg Y."/>
            <person name="Tangrot J."/>
            <person name="Rosling A."/>
        </authorList>
    </citation>
    <scope>NUCLEOTIDE SEQUENCE</scope>
    <source>
        <strain evidence="2">MA453B</strain>
    </source>
</reference>
<gene>
    <name evidence="2" type="ORF">DERYTH_LOCUS27807</name>
</gene>
<feature type="non-terminal residue" evidence="2">
    <location>
        <position position="90"/>
    </location>
</feature>
<sequence length="90" mass="10326">SSKEDSETETEQENDFEDSSSIRNTGLLDDIELENTLVFNNDSNFPETLYKAKDAMLFKKTIIQFVVCEKCHFLTNLESIFNNSQASFSE</sequence>
<keyword evidence="3" id="KW-1185">Reference proteome</keyword>
<feature type="non-terminal residue" evidence="2">
    <location>
        <position position="1"/>
    </location>
</feature>
<feature type="region of interest" description="Disordered" evidence="1">
    <location>
        <begin position="1"/>
        <end position="23"/>
    </location>
</feature>
<evidence type="ECO:0000313" key="2">
    <source>
        <dbReference type="EMBL" id="CAG8824956.1"/>
    </source>
</evidence>
<evidence type="ECO:0000313" key="3">
    <source>
        <dbReference type="Proteomes" id="UP000789405"/>
    </source>
</evidence>
<dbReference type="Proteomes" id="UP000789405">
    <property type="component" value="Unassembled WGS sequence"/>
</dbReference>
<name>A0A9N9KEI2_9GLOM</name>
<dbReference type="OrthoDB" id="10583680at2759"/>
<proteinExistence type="predicted"/>
<dbReference type="EMBL" id="CAJVPY010065680">
    <property type="protein sequence ID" value="CAG8824956.1"/>
    <property type="molecule type" value="Genomic_DNA"/>
</dbReference>
<dbReference type="AlphaFoldDB" id="A0A9N9KEI2"/>